<proteinExistence type="predicted"/>
<evidence type="ECO:0000313" key="3">
    <source>
        <dbReference type="Proteomes" id="UP000807342"/>
    </source>
</evidence>
<feature type="region of interest" description="Disordered" evidence="1">
    <location>
        <begin position="66"/>
        <end position="88"/>
    </location>
</feature>
<dbReference type="Proteomes" id="UP000807342">
    <property type="component" value="Unassembled WGS sequence"/>
</dbReference>
<reference evidence="2" key="1">
    <citation type="submission" date="2020-11" db="EMBL/GenBank/DDBJ databases">
        <authorList>
            <consortium name="DOE Joint Genome Institute"/>
            <person name="Ahrendt S."/>
            <person name="Riley R."/>
            <person name="Andreopoulos W."/>
            <person name="Labutti K."/>
            <person name="Pangilinan J."/>
            <person name="Ruiz-Duenas F.J."/>
            <person name="Barrasa J.M."/>
            <person name="Sanchez-Garcia M."/>
            <person name="Camarero S."/>
            <person name="Miyauchi S."/>
            <person name="Serrano A."/>
            <person name="Linde D."/>
            <person name="Babiker R."/>
            <person name="Drula E."/>
            <person name="Ayuso-Fernandez I."/>
            <person name="Pacheco R."/>
            <person name="Padilla G."/>
            <person name="Ferreira P."/>
            <person name="Barriuso J."/>
            <person name="Kellner H."/>
            <person name="Castanera R."/>
            <person name="Alfaro M."/>
            <person name="Ramirez L."/>
            <person name="Pisabarro A.G."/>
            <person name="Kuo A."/>
            <person name="Tritt A."/>
            <person name="Lipzen A."/>
            <person name="He G."/>
            <person name="Yan M."/>
            <person name="Ng V."/>
            <person name="Cullen D."/>
            <person name="Martin F."/>
            <person name="Rosso M.-N."/>
            <person name="Henrissat B."/>
            <person name="Hibbett D."/>
            <person name="Martinez A.T."/>
            <person name="Grigoriev I.V."/>
        </authorList>
    </citation>
    <scope>NUCLEOTIDE SEQUENCE</scope>
    <source>
        <strain evidence="2">MF-IS2</strain>
    </source>
</reference>
<protein>
    <submittedName>
        <fullName evidence="2">Uncharacterized protein</fullName>
    </submittedName>
</protein>
<accession>A0A9P5X3C5</accession>
<gene>
    <name evidence="2" type="ORF">P691DRAFT_765013</name>
</gene>
<feature type="region of interest" description="Disordered" evidence="1">
    <location>
        <begin position="191"/>
        <end position="215"/>
    </location>
</feature>
<dbReference type="EMBL" id="MU151593">
    <property type="protein sequence ID" value="KAF9442631.1"/>
    <property type="molecule type" value="Genomic_DNA"/>
</dbReference>
<name>A0A9P5X3C5_9AGAR</name>
<organism evidence="2 3">
    <name type="scientific">Macrolepiota fuliginosa MF-IS2</name>
    <dbReference type="NCBI Taxonomy" id="1400762"/>
    <lineage>
        <taxon>Eukaryota</taxon>
        <taxon>Fungi</taxon>
        <taxon>Dikarya</taxon>
        <taxon>Basidiomycota</taxon>
        <taxon>Agaricomycotina</taxon>
        <taxon>Agaricomycetes</taxon>
        <taxon>Agaricomycetidae</taxon>
        <taxon>Agaricales</taxon>
        <taxon>Agaricineae</taxon>
        <taxon>Agaricaceae</taxon>
        <taxon>Macrolepiota</taxon>
    </lineage>
</organism>
<comment type="caution">
    <text evidence="2">The sequence shown here is derived from an EMBL/GenBank/DDBJ whole genome shotgun (WGS) entry which is preliminary data.</text>
</comment>
<dbReference type="AlphaFoldDB" id="A0A9P5X3C5"/>
<keyword evidence="3" id="KW-1185">Reference proteome</keyword>
<evidence type="ECO:0000256" key="1">
    <source>
        <dbReference type="SAM" id="MobiDB-lite"/>
    </source>
</evidence>
<dbReference type="OrthoDB" id="3123246at2759"/>
<sequence length="414" mass="44714">MPRKAKSKPVTNVMLTFKPATATEWFLNTMNQNLRVQSDNLNIIEVIFNDLKTMGFKSIVEQTPSTSDTSIAINEEDNNDDYPEHTPAGDLTNTITAFGKWFESNNISDKDRLPLINNLRCIAMMFSLILAPHHCPTPPLCTCLHQDAVTTCQCLHVDDIPPPPSCVHPHHNDEDIPMEPPAPTHVFSEAASQTPAPTHEVAMPPPPPAAAATSPAATASIPTAGPCGCASYAGTAARNLNPAAPPLCMAPHVHLQHNPLPRPNSLSRASTRNGHSLQQEVPLVNNSLLRALAQAKSTLKVDSAQLSPHGITCATATVPLTSDLDIIEATLSGGLLRVHISIPASRSFIKICDIPYFKSRTMDPFTNAEVDAITADMVNSCETSTGTMDISSYTARKYRRTLTEHATEPCEDAQ</sequence>
<evidence type="ECO:0000313" key="2">
    <source>
        <dbReference type="EMBL" id="KAF9442631.1"/>
    </source>
</evidence>